<feature type="signal peptide" evidence="1">
    <location>
        <begin position="1"/>
        <end position="19"/>
    </location>
</feature>
<gene>
    <name evidence="2" type="ORF">N656DRAFT_192145</name>
</gene>
<dbReference type="Proteomes" id="UP001302812">
    <property type="component" value="Unassembled WGS sequence"/>
</dbReference>
<dbReference type="GeneID" id="89932954"/>
<keyword evidence="1" id="KW-0732">Signal</keyword>
<name>A0AAN6T9X9_9PEZI</name>
<proteinExistence type="predicted"/>
<keyword evidence="3" id="KW-1185">Reference proteome</keyword>
<accession>A0AAN6T9X9</accession>
<evidence type="ECO:0000256" key="1">
    <source>
        <dbReference type="SAM" id="SignalP"/>
    </source>
</evidence>
<reference evidence="2" key="1">
    <citation type="journal article" date="2023" name="Mol. Phylogenet. Evol.">
        <title>Genome-scale phylogeny and comparative genomics of the fungal order Sordariales.</title>
        <authorList>
            <person name="Hensen N."/>
            <person name="Bonometti L."/>
            <person name="Westerberg I."/>
            <person name="Brannstrom I.O."/>
            <person name="Guillou S."/>
            <person name="Cros-Aarteil S."/>
            <person name="Calhoun S."/>
            <person name="Haridas S."/>
            <person name="Kuo A."/>
            <person name="Mondo S."/>
            <person name="Pangilinan J."/>
            <person name="Riley R."/>
            <person name="LaButti K."/>
            <person name="Andreopoulos B."/>
            <person name="Lipzen A."/>
            <person name="Chen C."/>
            <person name="Yan M."/>
            <person name="Daum C."/>
            <person name="Ng V."/>
            <person name="Clum A."/>
            <person name="Steindorff A."/>
            <person name="Ohm R.A."/>
            <person name="Martin F."/>
            <person name="Silar P."/>
            <person name="Natvig D.O."/>
            <person name="Lalanne C."/>
            <person name="Gautier V."/>
            <person name="Ament-Velasquez S.L."/>
            <person name="Kruys A."/>
            <person name="Hutchinson M.I."/>
            <person name="Powell A.J."/>
            <person name="Barry K."/>
            <person name="Miller A.N."/>
            <person name="Grigoriev I.V."/>
            <person name="Debuchy R."/>
            <person name="Gladieux P."/>
            <person name="Hiltunen Thoren M."/>
            <person name="Johannesson H."/>
        </authorList>
    </citation>
    <scope>NUCLEOTIDE SEQUENCE</scope>
    <source>
        <strain evidence="2">CBS 508.74</strain>
    </source>
</reference>
<reference evidence="2" key="2">
    <citation type="submission" date="2023-05" db="EMBL/GenBank/DDBJ databases">
        <authorList>
            <consortium name="Lawrence Berkeley National Laboratory"/>
            <person name="Steindorff A."/>
            <person name="Hensen N."/>
            <person name="Bonometti L."/>
            <person name="Westerberg I."/>
            <person name="Brannstrom I.O."/>
            <person name="Guillou S."/>
            <person name="Cros-Aarteil S."/>
            <person name="Calhoun S."/>
            <person name="Haridas S."/>
            <person name="Kuo A."/>
            <person name="Mondo S."/>
            <person name="Pangilinan J."/>
            <person name="Riley R."/>
            <person name="Labutti K."/>
            <person name="Andreopoulos B."/>
            <person name="Lipzen A."/>
            <person name="Chen C."/>
            <person name="Yanf M."/>
            <person name="Daum C."/>
            <person name="Ng V."/>
            <person name="Clum A."/>
            <person name="Ohm R."/>
            <person name="Martin F."/>
            <person name="Silar P."/>
            <person name="Natvig D."/>
            <person name="Lalanne C."/>
            <person name="Gautier V."/>
            <person name="Ament-Velasquez S.L."/>
            <person name="Kruys A."/>
            <person name="Hutchinson M.I."/>
            <person name="Powell A.J."/>
            <person name="Barry K."/>
            <person name="Miller A.N."/>
            <person name="Grigoriev I.V."/>
            <person name="Debuchy R."/>
            <person name="Gladieux P."/>
            <person name="Thoren M.H."/>
            <person name="Johannesson H."/>
        </authorList>
    </citation>
    <scope>NUCLEOTIDE SEQUENCE</scope>
    <source>
        <strain evidence="2">CBS 508.74</strain>
    </source>
</reference>
<organism evidence="2 3">
    <name type="scientific">Canariomyces notabilis</name>
    <dbReference type="NCBI Taxonomy" id="2074819"/>
    <lineage>
        <taxon>Eukaryota</taxon>
        <taxon>Fungi</taxon>
        <taxon>Dikarya</taxon>
        <taxon>Ascomycota</taxon>
        <taxon>Pezizomycotina</taxon>
        <taxon>Sordariomycetes</taxon>
        <taxon>Sordariomycetidae</taxon>
        <taxon>Sordariales</taxon>
        <taxon>Chaetomiaceae</taxon>
        <taxon>Canariomyces</taxon>
    </lineage>
</organism>
<sequence length="139" mass="15360">MGVLWKFLRFWTRFTVCLSRPAKGSVHPCEVDECDRSSCSRVSWNRSVLGLRVDRGEGPFTPSGRRHGAHGDYRSCRHDWAPHLPLHLIGMAIITLSSGIFSILDQDSAATAAKACSQLFCAMGSGLMIPILSPAYRCH</sequence>
<protein>
    <submittedName>
        <fullName evidence="2">Uncharacterized protein</fullName>
    </submittedName>
</protein>
<evidence type="ECO:0000313" key="2">
    <source>
        <dbReference type="EMBL" id="KAK4110605.1"/>
    </source>
</evidence>
<dbReference type="EMBL" id="MU853349">
    <property type="protein sequence ID" value="KAK4110605.1"/>
    <property type="molecule type" value="Genomic_DNA"/>
</dbReference>
<comment type="caution">
    <text evidence="2">The sequence shown here is derived from an EMBL/GenBank/DDBJ whole genome shotgun (WGS) entry which is preliminary data.</text>
</comment>
<dbReference type="AlphaFoldDB" id="A0AAN6T9X9"/>
<feature type="chain" id="PRO_5042966870" evidence="1">
    <location>
        <begin position="20"/>
        <end position="139"/>
    </location>
</feature>
<dbReference type="RefSeq" id="XP_064668175.1">
    <property type="nucleotide sequence ID" value="XM_064808831.1"/>
</dbReference>
<evidence type="ECO:0000313" key="3">
    <source>
        <dbReference type="Proteomes" id="UP001302812"/>
    </source>
</evidence>